<dbReference type="PROSITE" id="PS51257">
    <property type="entry name" value="PROKAR_LIPOPROTEIN"/>
    <property type="match status" value="1"/>
</dbReference>
<dbReference type="EMBL" id="DUFG01000013">
    <property type="protein sequence ID" value="HIH08147.1"/>
    <property type="molecule type" value="Genomic_DNA"/>
</dbReference>
<sequence length="218" mass="24672">MNARILLGFAFLVLVLVLLSGCPKPPLEDDDSGQIEPEPEPEVDLCENISCNDKCENTTLFSGGSCVEGSCIYAATVENAAECGYEERALQLDTQFRSCSWDFYSKNFDFFFTIKNVGEVPVPENASIWIIGEGISKKTYDITNREYGINQILWGERNWSAYPYQGNRWRVTDYAEFQQFGFKLVYCEGINVFIQQCSEENGTVLFEGNTGELCEVRE</sequence>
<comment type="caution">
    <text evidence="1">The sequence shown here is derived from an EMBL/GenBank/DDBJ whole genome shotgun (WGS) entry which is preliminary data.</text>
</comment>
<evidence type="ECO:0000313" key="1">
    <source>
        <dbReference type="EMBL" id="HIH08147.1"/>
    </source>
</evidence>
<proteinExistence type="predicted"/>
<gene>
    <name evidence="1" type="ORF">HA237_02125</name>
</gene>
<protein>
    <submittedName>
        <fullName evidence="1">Uncharacterized protein</fullName>
    </submittedName>
</protein>
<reference evidence="2" key="1">
    <citation type="journal article" date="2020" name="bioRxiv">
        <title>A rank-normalized archaeal taxonomy based on genome phylogeny resolves widespread incomplete and uneven classifications.</title>
        <authorList>
            <person name="Rinke C."/>
            <person name="Chuvochina M."/>
            <person name="Mussig A.J."/>
            <person name="Chaumeil P.-A."/>
            <person name="Waite D.W."/>
            <person name="Whitman W.B."/>
            <person name="Parks D.H."/>
            <person name="Hugenholtz P."/>
        </authorList>
    </citation>
    <scope>NUCLEOTIDE SEQUENCE [LARGE SCALE GENOMIC DNA]</scope>
</reference>
<organism evidence="1 2">
    <name type="scientific">Candidatus Iainarchaeum sp</name>
    <dbReference type="NCBI Taxonomy" id="3101447"/>
    <lineage>
        <taxon>Archaea</taxon>
        <taxon>Candidatus Iainarchaeota</taxon>
        <taxon>Candidatus Iainarchaeia</taxon>
        <taxon>Candidatus Iainarchaeales</taxon>
        <taxon>Candidatus Iainarchaeaceae</taxon>
        <taxon>Candidatus Iainarchaeum</taxon>
    </lineage>
</organism>
<name>A0A7J4IWK9_9ARCH</name>
<accession>A0A7J4IWK9</accession>
<dbReference type="AlphaFoldDB" id="A0A7J4IWK9"/>
<dbReference type="Proteomes" id="UP000577419">
    <property type="component" value="Unassembled WGS sequence"/>
</dbReference>
<evidence type="ECO:0000313" key="2">
    <source>
        <dbReference type="Proteomes" id="UP000577419"/>
    </source>
</evidence>